<protein>
    <recommendedName>
        <fullName evidence="8">Major facilitator superfamily (MFS) profile domain-containing protein</fullName>
    </recommendedName>
</protein>
<dbReference type="PROSITE" id="PS50850">
    <property type="entry name" value="MFS"/>
    <property type="match status" value="1"/>
</dbReference>
<keyword evidence="3" id="KW-0813">Transport</keyword>
<feature type="transmembrane region" description="Helical" evidence="7">
    <location>
        <begin position="273"/>
        <end position="295"/>
    </location>
</feature>
<dbReference type="Gene3D" id="1.20.1250.20">
    <property type="entry name" value="MFS general substrate transporter like domains"/>
    <property type="match status" value="1"/>
</dbReference>
<evidence type="ECO:0000313" key="9">
    <source>
        <dbReference type="EMBL" id="RAO68019.1"/>
    </source>
</evidence>
<evidence type="ECO:0000256" key="2">
    <source>
        <dbReference type="ARBA" id="ARBA00007520"/>
    </source>
</evidence>
<dbReference type="PANTHER" id="PTHR23501">
    <property type="entry name" value="MAJOR FACILITATOR SUPERFAMILY"/>
    <property type="match status" value="1"/>
</dbReference>
<dbReference type="SUPFAM" id="SSF103473">
    <property type="entry name" value="MFS general substrate transporter"/>
    <property type="match status" value="1"/>
</dbReference>
<feature type="transmembrane region" description="Helical" evidence="7">
    <location>
        <begin position="85"/>
        <end position="104"/>
    </location>
</feature>
<keyword evidence="5 7" id="KW-1133">Transmembrane helix</keyword>
<feature type="transmembrane region" description="Helical" evidence="7">
    <location>
        <begin position="48"/>
        <end position="73"/>
    </location>
</feature>
<feature type="transmembrane region" description="Helical" evidence="7">
    <location>
        <begin position="315"/>
        <end position="332"/>
    </location>
</feature>
<feature type="transmembrane region" description="Helical" evidence="7">
    <location>
        <begin position="441"/>
        <end position="465"/>
    </location>
</feature>
<evidence type="ECO:0000256" key="6">
    <source>
        <dbReference type="ARBA" id="ARBA00023136"/>
    </source>
</evidence>
<feature type="transmembrane region" description="Helical" evidence="7">
    <location>
        <begin position="405"/>
        <end position="429"/>
    </location>
</feature>
<dbReference type="PANTHER" id="PTHR23501:SF102">
    <property type="entry name" value="DRUG TRANSPORTER, PUTATIVE (AFU_ORTHOLOGUE AFUA_3G08530)-RELATED"/>
    <property type="match status" value="1"/>
</dbReference>
<evidence type="ECO:0000256" key="4">
    <source>
        <dbReference type="ARBA" id="ARBA00022692"/>
    </source>
</evidence>
<evidence type="ECO:0000256" key="5">
    <source>
        <dbReference type="ARBA" id="ARBA00022989"/>
    </source>
</evidence>
<comment type="subcellular location">
    <subcellularLocation>
        <location evidence="1">Membrane</location>
        <topology evidence="1">Multi-pass membrane protein</topology>
    </subcellularLocation>
</comment>
<feature type="transmembrane region" description="Helical" evidence="7">
    <location>
        <begin position="245"/>
        <end position="267"/>
    </location>
</feature>
<feature type="transmembrane region" description="Helical" evidence="7">
    <location>
        <begin position="116"/>
        <end position="136"/>
    </location>
</feature>
<feature type="transmembrane region" description="Helical" evidence="7">
    <location>
        <begin position="532"/>
        <end position="551"/>
    </location>
</feature>
<evidence type="ECO:0000256" key="1">
    <source>
        <dbReference type="ARBA" id="ARBA00004141"/>
    </source>
</evidence>
<feature type="transmembrane region" description="Helical" evidence="7">
    <location>
        <begin position="381"/>
        <end position="399"/>
    </location>
</feature>
<sequence length="578" mass="63265">MEISQVANPVHKIGQEELDPHIYDDNGDPHRTALEDSNADGKVSWSTIVAILFLSFTVHPGLSFTLLTIFPILTRIGIALQGTTLNVNWMVSGWTVGGSVAFAIAGQLSDYFGRRYIILTGQGLLIVGHIVGSTAQSVNQCIASMVILGLGTGTIFVIYPSIAELLPNRYRSIGVGFTDFCLLPFSTFGPLIGLTLAQRSSWRWVFILGAITGVTAFVGTAIFYTPPSRPLRDRTRTQILRELDYPGIFFYTAGLTLFLLGLGWAGVTQPWKSAAVLVPLILGFVIFAMAFVWDFGGYAKRPNFPYHIMSKVREYTVLLILIFVVGLVYISMTDLIPQNLADVYTRDATKAGFYNIPAGFGGSLGGTVLGTFAYRIRHIHIQLVVAITVQTIFTALLALSTPDRLPLAIICQFFANTPFAWMTTCCYLTASIHVPQRNIGLALGLLGTFRFLGGSIGTTIFTTILQNKSTPAILRRVTDAVLPLGFPSEQIPELISYLSGTAAVGNLTDTSADVVDAARKAIQWGWSDAYRIVWLSTIPFGVIAFVGALFVRDPSPYLTNHVSVTLEKERLDVRRRRM</sequence>
<proteinExistence type="inferred from homology"/>
<dbReference type="Proteomes" id="UP000249363">
    <property type="component" value="Unassembled WGS sequence"/>
</dbReference>
<organism evidence="9 10">
    <name type="scientific">Talaromyces amestolkiae</name>
    <dbReference type="NCBI Taxonomy" id="1196081"/>
    <lineage>
        <taxon>Eukaryota</taxon>
        <taxon>Fungi</taxon>
        <taxon>Dikarya</taxon>
        <taxon>Ascomycota</taxon>
        <taxon>Pezizomycotina</taxon>
        <taxon>Eurotiomycetes</taxon>
        <taxon>Eurotiomycetidae</taxon>
        <taxon>Eurotiales</taxon>
        <taxon>Trichocomaceae</taxon>
        <taxon>Talaromyces</taxon>
        <taxon>Talaromyces sect. Talaromyces</taxon>
    </lineage>
</organism>
<reference evidence="9 10" key="1">
    <citation type="journal article" date="2017" name="Biotechnol. Biofuels">
        <title>Differential beta-glucosidase expression as a function of carbon source availability in Talaromyces amestolkiae: a genomic and proteomic approach.</title>
        <authorList>
            <person name="de Eugenio L.I."/>
            <person name="Mendez-Liter J.A."/>
            <person name="Nieto-Dominguez M."/>
            <person name="Alonso L."/>
            <person name="Gil-Munoz J."/>
            <person name="Barriuso J."/>
            <person name="Prieto A."/>
            <person name="Martinez M.J."/>
        </authorList>
    </citation>
    <scope>NUCLEOTIDE SEQUENCE [LARGE SCALE GENOMIC DNA]</scope>
    <source>
        <strain evidence="9 10">CIB</strain>
    </source>
</reference>
<feature type="transmembrane region" description="Helical" evidence="7">
    <location>
        <begin position="202"/>
        <end position="224"/>
    </location>
</feature>
<evidence type="ECO:0000313" key="10">
    <source>
        <dbReference type="Proteomes" id="UP000249363"/>
    </source>
</evidence>
<feature type="transmembrane region" description="Helical" evidence="7">
    <location>
        <begin position="142"/>
        <end position="162"/>
    </location>
</feature>
<dbReference type="InterPro" id="IPR036259">
    <property type="entry name" value="MFS_trans_sf"/>
</dbReference>
<dbReference type="Pfam" id="PF06609">
    <property type="entry name" value="TRI12"/>
    <property type="match status" value="1"/>
</dbReference>
<dbReference type="CDD" id="cd06179">
    <property type="entry name" value="MFS_TRI12_like"/>
    <property type="match status" value="1"/>
</dbReference>
<comment type="similarity">
    <text evidence="2">Belongs to the major facilitator superfamily. TCR/Tet family.</text>
</comment>
<feature type="transmembrane region" description="Helical" evidence="7">
    <location>
        <begin position="174"/>
        <end position="196"/>
    </location>
</feature>
<feature type="domain" description="Major facilitator superfamily (MFS) profile" evidence="8">
    <location>
        <begin position="49"/>
        <end position="556"/>
    </location>
</feature>
<name>A0A364KWW2_TALAM</name>
<dbReference type="InterPro" id="IPR010573">
    <property type="entry name" value="MFS_Str1/Tri12-like"/>
</dbReference>
<evidence type="ECO:0000256" key="7">
    <source>
        <dbReference type="SAM" id="Phobius"/>
    </source>
</evidence>
<dbReference type="PROSITE" id="PS00216">
    <property type="entry name" value="SUGAR_TRANSPORT_1"/>
    <property type="match status" value="1"/>
</dbReference>
<comment type="caution">
    <text evidence="9">The sequence shown here is derived from an EMBL/GenBank/DDBJ whole genome shotgun (WGS) entry which is preliminary data.</text>
</comment>
<dbReference type="AlphaFoldDB" id="A0A364KWW2"/>
<gene>
    <name evidence="9" type="ORF">BHQ10_004031</name>
</gene>
<accession>A0A364KWW2</accession>
<dbReference type="EMBL" id="MIKG01000006">
    <property type="protein sequence ID" value="RAO68019.1"/>
    <property type="molecule type" value="Genomic_DNA"/>
</dbReference>
<keyword evidence="6 7" id="KW-0472">Membrane</keyword>
<dbReference type="InterPro" id="IPR053791">
    <property type="entry name" value="MFS_Tri12-like"/>
</dbReference>
<evidence type="ECO:0000256" key="3">
    <source>
        <dbReference type="ARBA" id="ARBA00022448"/>
    </source>
</evidence>
<feature type="transmembrane region" description="Helical" evidence="7">
    <location>
        <begin position="352"/>
        <end position="374"/>
    </location>
</feature>
<dbReference type="GO" id="GO:0022857">
    <property type="term" value="F:transmembrane transporter activity"/>
    <property type="evidence" value="ECO:0007669"/>
    <property type="project" value="InterPro"/>
</dbReference>
<dbReference type="GeneID" id="63793247"/>
<dbReference type="RefSeq" id="XP_040732535.1">
    <property type="nucleotide sequence ID" value="XM_040876354.1"/>
</dbReference>
<dbReference type="OrthoDB" id="4139357at2759"/>
<keyword evidence="4 7" id="KW-0812">Transmembrane</keyword>
<dbReference type="InterPro" id="IPR005829">
    <property type="entry name" value="Sugar_transporter_CS"/>
</dbReference>
<dbReference type="GO" id="GO:0005886">
    <property type="term" value="C:plasma membrane"/>
    <property type="evidence" value="ECO:0007669"/>
    <property type="project" value="TreeGrafter"/>
</dbReference>
<evidence type="ECO:0000259" key="8">
    <source>
        <dbReference type="PROSITE" id="PS50850"/>
    </source>
</evidence>
<keyword evidence="10" id="KW-1185">Reference proteome</keyword>
<dbReference type="InterPro" id="IPR020846">
    <property type="entry name" value="MFS_dom"/>
</dbReference>